<keyword evidence="1" id="KW-0472">Membrane</keyword>
<dbReference type="EMBL" id="AP019376">
    <property type="protein sequence ID" value="BBH87959.1"/>
    <property type="molecule type" value="Genomic_DNA"/>
</dbReference>
<accession>A0A455SLV5</accession>
<proteinExistence type="predicted"/>
<protein>
    <submittedName>
        <fullName evidence="2">Uncharacterized protein</fullName>
    </submittedName>
</protein>
<sequence>MFPLLLQFVPAQLMARFQAVTSLVPGLANIMVVAFVSYLASILYHTHFILFGLTWGPIDTLYACGSLLIILAGILFMR</sequence>
<evidence type="ECO:0000256" key="1">
    <source>
        <dbReference type="SAM" id="Phobius"/>
    </source>
</evidence>
<name>A0A455SLV5_9CHLR</name>
<gene>
    <name evidence="2" type="ORF">KTC_27100</name>
</gene>
<dbReference type="AlphaFoldDB" id="A0A455SLV5"/>
<feature type="transmembrane region" description="Helical" evidence="1">
    <location>
        <begin position="29"/>
        <end position="53"/>
    </location>
</feature>
<evidence type="ECO:0000313" key="2">
    <source>
        <dbReference type="EMBL" id="BBH87959.1"/>
    </source>
</evidence>
<keyword evidence="1" id="KW-1133">Transmembrane helix</keyword>
<reference evidence="2" key="1">
    <citation type="submission" date="2018-12" db="EMBL/GenBank/DDBJ databases">
        <title>Novel natural products biosynthetic potential of the class Ktedonobacteria.</title>
        <authorList>
            <person name="Zheng Y."/>
            <person name="Saitou A."/>
            <person name="Wang C.M."/>
            <person name="Toyoda A."/>
            <person name="Minakuchi Y."/>
            <person name="Sekiguchi Y."/>
            <person name="Ueda K."/>
            <person name="Takano H."/>
            <person name="Sakai Y."/>
            <person name="Yokota A."/>
            <person name="Yabe S."/>
        </authorList>
    </citation>
    <scope>NUCLEOTIDE SEQUENCE</scope>
    <source>
        <strain evidence="2">COM3</strain>
    </source>
</reference>
<feature type="transmembrane region" description="Helical" evidence="1">
    <location>
        <begin position="60"/>
        <end position="77"/>
    </location>
</feature>
<organism evidence="2">
    <name type="scientific">Thermosporothrix sp. COM3</name>
    <dbReference type="NCBI Taxonomy" id="2490863"/>
    <lineage>
        <taxon>Bacteria</taxon>
        <taxon>Bacillati</taxon>
        <taxon>Chloroflexota</taxon>
        <taxon>Ktedonobacteria</taxon>
        <taxon>Ktedonobacterales</taxon>
        <taxon>Thermosporotrichaceae</taxon>
        <taxon>Thermosporothrix</taxon>
    </lineage>
</organism>
<keyword evidence="1" id="KW-0812">Transmembrane</keyword>